<evidence type="ECO:0000313" key="2">
    <source>
        <dbReference type="EMBL" id="GIY66338.1"/>
    </source>
</evidence>
<name>A0AAV4V8H5_CAEEX</name>
<dbReference type="Proteomes" id="UP001054945">
    <property type="component" value="Unassembled WGS sequence"/>
</dbReference>
<keyword evidence="3" id="KW-1185">Reference proteome</keyword>
<protein>
    <recommendedName>
        <fullName evidence="1">Retrovirus-related Pol polyprotein from transposon TNT 1-94-like beta-barrel domain-containing protein</fullName>
    </recommendedName>
</protein>
<organism evidence="2 3">
    <name type="scientific">Caerostris extrusa</name>
    <name type="common">Bark spider</name>
    <name type="synonym">Caerostris bankana</name>
    <dbReference type="NCBI Taxonomy" id="172846"/>
    <lineage>
        <taxon>Eukaryota</taxon>
        <taxon>Metazoa</taxon>
        <taxon>Ecdysozoa</taxon>
        <taxon>Arthropoda</taxon>
        <taxon>Chelicerata</taxon>
        <taxon>Arachnida</taxon>
        <taxon>Araneae</taxon>
        <taxon>Araneomorphae</taxon>
        <taxon>Entelegynae</taxon>
        <taxon>Araneoidea</taxon>
        <taxon>Araneidae</taxon>
        <taxon>Caerostris</taxon>
    </lineage>
</organism>
<reference evidence="2 3" key="1">
    <citation type="submission" date="2021-06" db="EMBL/GenBank/DDBJ databases">
        <title>Caerostris extrusa draft genome.</title>
        <authorList>
            <person name="Kono N."/>
            <person name="Arakawa K."/>
        </authorList>
    </citation>
    <scope>NUCLEOTIDE SEQUENCE [LARGE SCALE GENOMIC DNA]</scope>
</reference>
<feature type="domain" description="Retrovirus-related Pol polyprotein from transposon TNT 1-94-like beta-barrel" evidence="1">
    <location>
        <begin position="6"/>
        <end position="75"/>
    </location>
</feature>
<dbReference type="AlphaFoldDB" id="A0AAV4V8H5"/>
<dbReference type="EMBL" id="BPLR01014109">
    <property type="protein sequence ID" value="GIY66338.1"/>
    <property type="molecule type" value="Genomic_DNA"/>
</dbReference>
<dbReference type="InterPro" id="IPR054722">
    <property type="entry name" value="PolX-like_BBD"/>
</dbReference>
<accession>A0AAV4V8H5</accession>
<proteinExistence type="predicted"/>
<sequence>MLKFGILDSGGSCHMLKDKIWFEELISETKPMFMVDNDLGIRCEGAKTKTVGDKYSNPINLPVTDVSYVSQLRYNCQQHVKLIGVVKLNRIITLY</sequence>
<comment type="caution">
    <text evidence="2">The sequence shown here is derived from an EMBL/GenBank/DDBJ whole genome shotgun (WGS) entry which is preliminary data.</text>
</comment>
<gene>
    <name evidence="2" type="ORF">CEXT_683071</name>
</gene>
<evidence type="ECO:0000259" key="1">
    <source>
        <dbReference type="Pfam" id="PF22936"/>
    </source>
</evidence>
<dbReference type="Pfam" id="PF22936">
    <property type="entry name" value="Pol_BBD"/>
    <property type="match status" value="1"/>
</dbReference>
<evidence type="ECO:0000313" key="3">
    <source>
        <dbReference type="Proteomes" id="UP001054945"/>
    </source>
</evidence>